<keyword evidence="4" id="KW-0998">Cell outer membrane</keyword>
<evidence type="ECO:0000313" key="6">
    <source>
        <dbReference type="EMBL" id="MPM77998.1"/>
    </source>
</evidence>
<accession>A0A645CM54</accession>
<organism evidence="6">
    <name type="scientific">bioreactor metagenome</name>
    <dbReference type="NCBI Taxonomy" id="1076179"/>
    <lineage>
        <taxon>unclassified sequences</taxon>
        <taxon>metagenomes</taxon>
        <taxon>ecological metagenomes</taxon>
    </lineage>
</organism>
<dbReference type="Gene3D" id="1.25.40.390">
    <property type="match status" value="1"/>
</dbReference>
<evidence type="ECO:0000256" key="2">
    <source>
        <dbReference type="ARBA" id="ARBA00022729"/>
    </source>
</evidence>
<keyword evidence="2" id="KW-0732">Signal</keyword>
<reference evidence="6" key="1">
    <citation type="submission" date="2019-08" db="EMBL/GenBank/DDBJ databases">
        <authorList>
            <person name="Kucharzyk K."/>
            <person name="Murdoch R.W."/>
            <person name="Higgins S."/>
            <person name="Loffler F."/>
        </authorList>
    </citation>
    <scope>NUCLEOTIDE SEQUENCE</scope>
</reference>
<protein>
    <recommendedName>
        <fullName evidence="5">RagB/SusD domain-containing protein</fullName>
    </recommendedName>
</protein>
<name>A0A645CM54_9ZZZZ</name>
<comment type="caution">
    <text evidence="6">The sequence shown here is derived from an EMBL/GenBank/DDBJ whole genome shotgun (WGS) entry which is preliminary data.</text>
</comment>
<comment type="subcellular location">
    <subcellularLocation>
        <location evidence="1">Cell outer membrane</location>
    </subcellularLocation>
</comment>
<keyword evidence="3" id="KW-0472">Membrane</keyword>
<dbReference type="GO" id="GO:0009279">
    <property type="term" value="C:cell outer membrane"/>
    <property type="evidence" value="ECO:0007669"/>
    <property type="project" value="UniProtKB-SubCell"/>
</dbReference>
<dbReference type="SUPFAM" id="SSF48452">
    <property type="entry name" value="TPR-like"/>
    <property type="match status" value="1"/>
</dbReference>
<dbReference type="Pfam" id="PF07980">
    <property type="entry name" value="SusD_RagB"/>
    <property type="match status" value="1"/>
</dbReference>
<evidence type="ECO:0000259" key="5">
    <source>
        <dbReference type="Pfam" id="PF07980"/>
    </source>
</evidence>
<evidence type="ECO:0000256" key="1">
    <source>
        <dbReference type="ARBA" id="ARBA00004442"/>
    </source>
</evidence>
<gene>
    <name evidence="6" type="ORF">SDC9_125008</name>
</gene>
<feature type="domain" description="RagB/SusD" evidence="5">
    <location>
        <begin position="1"/>
        <end position="75"/>
    </location>
</feature>
<proteinExistence type="predicted"/>
<evidence type="ECO:0000256" key="3">
    <source>
        <dbReference type="ARBA" id="ARBA00023136"/>
    </source>
</evidence>
<dbReference type="AlphaFoldDB" id="A0A645CM54"/>
<evidence type="ECO:0000256" key="4">
    <source>
        <dbReference type="ARBA" id="ARBA00023237"/>
    </source>
</evidence>
<sequence>MFEGHRFFDVRRWMIAPETEKDIYFYDIRKKNDGTFVYNVKKYHTRAFTTPQMYLLPIPFVEMQINKNCPQNPGW</sequence>
<dbReference type="EMBL" id="VSSQ01028322">
    <property type="protein sequence ID" value="MPM77998.1"/>
    <property type="molecule type" value="Genomic_DNA"/>
</dbReference>
<dbReference type="InterPro" id="IPR012944">
    <property type="entry name" value="SusD_RagB_dom"/>
</dbReference>
<dbReference type="InterPro" id="IPR011990">
    <property type="entry name" value="TPR-like_helical_dom_sf"/>
</dbReference>